<dbReference type="GO" id="GO:0030427">
    <property type="term" value="C:site of polarized growth"/>
    <property type="evidence" value="ECO:0007669"/>
    <property type="project" value="TreeGrafter"/>
</dbReference>
<dbReference type="PROSITE" id="PS51263">
    <property type="entry name" value="ADF_H"/>
    <property type="match status" value="1"/>
</dbReference>
<comment type="caution">
    <text evidence="7">The sequence shown here is derived from an EMBL/GenBank/DDBJ whole genome shotgun (WGS) entry which is preliminary data.</text>
</comment>
<keyword evidence="8" id="KW-1185">Reference proteome</keyword>
<organism evidence="7 8">
    <name type="scientific">Kockovaella imperatae</name>
    <dbReference type="NCBI Taxonomy" id="4999"/>
    <lineage>
        <taxon>Eukaryota</taxon>
        <taxon>Fungi</taxon>
        <taxon>Dikarya</taxon>
        <taxon>Basidiomycota</taxon>
        <taxon>Agaricomycotina</taxon>
        <taxon>Tremellomycetes</taxon>
        <taxon>Tremellales</taxon>
        <taxon>Cuniculitremaceae</taxon>
        <taxon>Kockovaella</taxon>
    </lineage>
</organism>
<dbReference type="OrthoDB" id="20822at2759"/>
<proteinExistence type="inferred from homology"/>
<dbReference type="InterPro" id="IPR029006">
    <property type="entry name" value="ADF-H/Gelsolin-like_dom_sf"/>
</dbReference>
<dbReference type="EMBL" id="NBSH01000002">
    <property type="protein sequence ID" value="ORX39713.1"/>
    <property type="molecule type" value="Genomic_DNA"/>
</dbReference>
<dbReference type="Gene3D" id="3.40.20.10">
    <property type="entry name" value="Severin"/>
    <property type="match status" value="1"/>
</dbReference>
<dbReference type="SUPFAM" id="SSF55753">
    <property type="entry name" value="Actin depolymerizing proteins"/>
    <property type="match status" value="1"/>
</dbReference>
<dbReference type="InterPro" id="IPR002108">
    <property type="entry name" value="ADF-H"/>
</dbReference>
<dbReference type="STRING" id="4999.A0A1Y1UNV3"/>
<dbReference type="PANTHER" id="PTHR10829">
    <property type="entry name" value="CORTACTIN AND DREBRIN"/>
    <property type="match status" value="1"/>
</dbReference>
<keyword evidence="3" id="KW-0009">Actin-binding</keyword>
<dbReference type="SMART" id="SM00102">
    <property type="entry name" value="ADF"/>
    <property type="match status" value="1"/>
</dbReference>
<keyword evidence="2" id="KW-0963">Cytoplasm</keyword>
<comment type="similarity">
    <text evidence="5">Belongs to the actin-binding proteins ADF family. Coactosin subfamily.</text>
</comment>
<evidence type="ECO:0000256" key="5">
    <source>
        <dbReference type="ARBA" id="ARBA00038052"/>
    </source>
</evidence>
<reference evidence="7 8" key="1">
    <citation type="submission" date="2017-03" db="EMBL/GenBank/DDBJ databases">
        <title>Widespread Adenine N6-methylation of Active Genes in Fungi.</title>
        <authorList>
            <consortium name="DOE Joint Genome Institute"/>
            <person name="Mondo S.J."/>
            <person name="Dannebaum R.O."/>
            <person name="Kuo R.C."/>
            <person name="Louie K.B."/>
            <person name="Bewick A.J."/>
            <person name="Labutti K."/>
            <person name="Haridas S."/>
            <person name="Kuo A."/>
            <person name="Salamov A."/>
            <person name="Ahrendt S.R."/>
            <person name="Lau R."/>
            <person name="Bowen B.P."/>
            <person name="Lipzen A."/>
            <person name="Sullivan W."/>
            <person name="Andreopoulos W.B."/>
            <person name="Clum A."/>
            <person name="Lindquist E."/>
            <person name="Daum C."/>
            <person name="Northen T.R."/>
            <person name="Ramamoorthy G."/>
            <person name="Schmitz R.J."/>
            <person name="Gryganskyi A."/>
            <person name="Culley D."/>
            <person name="Magnuson J."/>
            <person name="James T.Y."/>
            <person name="O'Malley M.A."/>
            <person name="Stajich J.E."/>
            <person name="Spatafora J.W."/>
            <person name="Visel A."/>
            <person name="Grigoriev I.V."/>
        </authorList>
    </citation>
    <scope>NUCLEOTIDE SEQUENCE [LARGE SCALE GENOMIC DNA]</scope>
    <source>
        <strain evidence="7 8">NRRL Y-17943</strain>
    </source>
</reference>
<dbReference type="Proteomes" id="UP000193218">
    <property type="component" value="Unassembled WGS sequence"/>
</dbReference>
<evidence type="ECO:0000259" key="6">
    <source>
        <dbReference type="PROSITE" id="PS51263"/>
    </source>
</evidence>
<dbReference type="PANTHER" id="PTHR10829:SF56">
    <property type="entry name" value="ADF-H DOMAIN-CONTAINING PROTEIN"/>
    <property type="match status" value="1"/>
</dbReference>
<feature type="domain" description="ADF-H" evidence="6">
    <location>
        <begin position="1"/>
        <end position="134"/>
    </location>
</feature>
<accession>A0A1Y1UNV3</accession>
<dbReference type="Pfam" id="PF00241">
    <property type="entry name" value="Cofilin_ADF"/>
    <property type="match status" value="1"/>
</dbReference>
<keyword evidence="4" id="KW-0206">Cytoskeleton</keyword>
<dbReference type="GO" id="GO:0005884">
    <property type="term" value="C:actin filament"/>
    <property type="evidence" value="ECO:0007669"/>
    <property type="project" value="TreeGrafter"/>
</dbReference>
<dbReference type="RefSeq" id="XP_021873498.1">
    <property type="nucleotide sequence ID" value="XM_022019014.1"/>
</dbReference>
<gene>
    <name evidence="7" type="ORF">BD324DRAFT_678818</name>
</gene>
<evidence type="ECO:0000256" key="2">
    <source>
        <dbReference type="ARBA" id="ARBA00022490"/>
    </source>
</evidence>
<evidence type="ECO:0000313" key="8">
    <source>
        <dbReference type="Proteomes" id="UP000193218"/>
    </source>
</evidence>
<dbReference type="GO" id="GO:0030833">
    <property type="term" value="P:regulation of actin filament polymerization"/>
    <property type="evidence" value="ECO:0007669"/>
    <property type="project" value="TreeGrafter"/>
</dbReference>
<dbReference type="GeneID" id="33560823"/>
<dbReference type="GO" id="GO:0030864">
    <property type="term" value="C:cortical actin cytoskeleton"/>
    <property type="evidence" value="ECO:0007669"/>
    <property type="project" value="TreeGrafter"/>
</dbReference>
<evidence type="ECO:0000313" key="7">
    <source>
        <dbReference type="EMBL" id="ORX39713.1"/>
    </source>
</evidence>
<evidence type="ECO:0000256" key="4">
    <source>
        <dbReference type="ARBA" id="ARBA00023212"/>
    </source>
</evidence>
<protein>
    <recommendedName>
        <fullName evidence="6">ADF-H domain-containing protein</fullName>
    </recommendedName>
</protein>
<sequence length="147" mass="16504">MATVTDPKIAEAYENVRSNSDETTWMILDYESDKSDTLTLTSTGTGNLEEFASKLEPGHASFGYIRVTYKNDDHSSREKFCLVIWIGEQVKVMRRAKVSVHTADVKRVLKAYSIEVSASTKGDLQEKDIVSRLRKAGGANYNRSDFD</sequence>
<evidence type="ECO:0000256" key="3">
    <source>
        <dbReference type="ARBA" id="ARBA00023203"/>
    </source>
</evidence>
<dbReference type="InParanoid" id="A0A1Y1UNV3"/>
<dbReference type="FunFam" id="3.40.20.10:FF:000018">
    <property type="entry name" value="Coactosin-like 1"/>
    <property type="match status" value="1"/>
</dbReference>
<name>A0A1Y1UNV3_9TREE</name>
<dbReference type="CDD" id="cd11282">
    <property type="entry name" value="ADF_coactosin_like"/>
    <property type="match status" value="1"/>
</dbReference>
<dbReference type="AlphaFoldDB" id="A0A1Y1UNV3"/>
<comment type="subcellular location">
    <subcellularLocation>
        <location evidence="1">Cytoplasm</location>
        <location evidence="1">Cytoskeleton</location>
    </subcellularLocation>
</comment>
<evidence type="ECO:0000256" key="1">
    <source>
        <dbReference type="ARBA" id="ARBA00004245"/>
    </source>
</evidence>
<dbReference type="GO" id="GO:0051015">
    <property type="term" value="F:actin filament binding"/>
    <property type="evidence" value="ECO:0007669"/>
    <property type="project" value="TreeGrafter"/>
</dbReference>